<name>X1ILN5_9ZZZZ</name>
<gene>
    <name evidence="1" type="ORF">S03H2_63253</name>
</gene>
<dbReference type="AlphaFoldDB" id="X1ILN5"/>
<accession>X1ILN5</accession>
<comment type="caution">
    <text evidence="1">The sequence shown here is derived from an EMBL/GenBank/DDBJ whole genome shotgun (WGS) entry which is preliminary data.</text>
</comment>
<protein>
    <submittedName>
        <fullName evidence="1">Uncharacterized protein</fullName>
    </submittedName>
</protein>
<proteinExistence type="predicted"/>
<dbReference type="EMBL" id="BARU01040962">
    <property type="protein sequence ID" value="GAH83351.1"/>
    <property type="molecule type" value="Genomic_DNA"/>
</dbReference>
<organism evidence="1">
    <name type="scientific">marine sediment metagenome</name>
    <dbReference type="NCBI Taxonomy" id="412755"/>
    <lineage>
        <taxon>unclassified sequences</taxon>
        <taxon>metagenomes</taxon>
        <taxon>ecological metagenomes</taxon>
    </lineage>
</organism>
<evidence type="ECO:0000313" key="1">
    <source>
        <dbReference type="EMBL" id="GAH83351.1"/>
    </source>
</evidence>
<reference evidence="1" key="1">
    <citation type="journal article" date="2014" name="Front. Microbiol.">
        <title>High frequency of phylogenetically diverse reductive dehalogenase-homologous genes in deep subseafloor sedimentary metagenomes.</title>
        <authorList>
            <person name="Kawai M."/>
            <person name="Futagami T."/>
            <person name="Toyoda A."/>
            <person name="Takaki Y."/>
            <person name="Nishi S."/>
            <person name="Hori S."/>
            <person name="Arai W."/>
            <person name="Tsubouchi T."/>
            <person name="Morono Y."/>
            <person name="Uchiyama I."/>
            <person name="Ito T."/>
            <person name="Fujiyama A."/>
            <person name="Inagaki F."/>
            <person name="Takami H."/>
        </authorList>
    </citation>
    <scope>NUCLEOTIDE SEQUENCE</scope>
    <source>
        <strain evidence="1">Expedition CK06-06</strain>
    </source>
</reference>
<feature type="non-terminal residue" evidence="1">
    <location>
        <position position="59"/>
    </location>
</feature>
<sequence length="59" mass="6559">MAQVPITNLNDLKKHGRIIGRANYVFTPEISSSIGSIHGSTFNQNETIVMGRDYHNDSL</sequence>